<dbReference type="EMBL" id="JAAVTK010000011">
    <property type="protein sequence ID" value="NKI90830.1"/>
    <property type="molecule type" value="Genomic_DNA"/>
</dbReference>
<proteinExistence type="predicted"/>
<evidence type="ECO:0000313" key="1">
    <source>
        <dbReference type="EMBL" id="NKI90830.1"/>
    </source>
</evidence>
<dbReference type="Proteomes" id="UP000717634">
    <property type="component" value="Unassembled WGS sequence"/>
</dbReference>
<accession>A0ABX1HKU7</accession>
<sequence>MKLLLPLLLALLLKLLVAGLPAVRVTFSPLTKAAYLALSCKTVYYRPFWWLNNYFELEQCGYNS</sequence>
<name>A0ABX1HKU7_9BACT</name>
<protein>
    <submittedName>
        <fullName evidence="1">Uncharacterized protein</fullName>
    </submittedName>
</protein>
<keyword evidence="2" id="KW-1185">Reference proteome</keyword>
<comment type="caution">
    <text evidence="1">The sequence shown here is derived from an EMBL/GenBank/DDBJ whole genome shotgun (WGS) entry which is preliminary data.</text>
</comment>
<evidence type="ECO:0000313" key="2">
    <source>
        <dbReference type="Proteomes" id="UP000717634"/>
    </source>
</evidence>
<gene>
    <name evidence="1" type="ORF">HBN54_003440</name>
</gene>
<reference evidence="1 2" key="1">
    <citation type="submission" date="2020-03" db="EMBL/GenBank/DDBJ databases">
        <title>Genomic Encyclopedia of Type Strains, Phase IV (KMG-V): Genome sequencing to study the core and pangenomes of soil and plant-associated prokaryotes.</title>
        <authorList>
            <person name="Whitman W."/>
        </authorList>
    </citation>
    <scope>NUCLEOTIDE SEQUENCE [LARGE SCALE GENOMIC DNA]</scope>
    <source>
        <strain evidence="1 2">1B</strain>
    </source>
</reference>
<organism evidence="1 2">
    <name type="scientific">Hymenobacter artigasi</name>
    <dbReference type="NCBI Taxonomy" id="2719616"/>
    <lineage>
        <taxon>Bacteria</taxon>
        <taxon>Pseudomonadati</taxon>
        <taxon>Bacteroidota</taxon>
        <taxon>Cytophagia</taxon>
        <taxon>Cytophagales</taxon>
        <taxon>Hymenobacteraceae</taxon>
        <taxon>Hymenobacter</taxon>
    </lineage>
</organism>
<dbReference type="RefSeq" id="WP_168674418.1">
    <property type="nucleotide sequence ID" value="NZ_JAAVTK010000011.1"/>
</dbReference>